<reference evidence="4" key="2">
    <citation type="submission" date="2009-11" db="EMBL/GenBank/DDBJ databases">
        <title>The Genome Sequence of Allomyces macrogynus strain ATCC 38327.</title>
        <authorList>
            <consortium name="The Broad Institute Genome Sequencing Platform"/>
            <person name="Russ C."/>
            <person name="Cuomo C."/>
            <person name="Shea T."/>
            <person name="Young S.K."/>
            <person name="Zeng Q."/>
            <person name="Koehrsen M."/>
            <person name="Haas B."/>
            <person name="Borodovsky M."/>
            <person name="Guigo R."/>
            <person name="Alvarado L."/>
            <person name="Berlin A."/>
            <person name="Borenstein D."/>
            <person name="Chen Z."/>
            <person name="Engels R."/>
            <person name="Freedman E."/>
            <person name="Gellesch M."/>
            <person name="Goldberg J."/>
            <person name="Griggs A."/>
            <person name="Gujja S."/>
            <person name="Heiman D."/>
            <person name="Hepburn T."/>
            <person name="Howarth C."/>
            <person name="Jen D."/>
            <person name="Larson L."/>
            <person name="Lewis B."/>
            <person name="Mehta T."/>
            <person name="Park D."/>
            <person name="Pearson M."/>
            <person name="Roberts A."/>
            <person name="Saif S."/>
            <person name="Shenoy N."/>
            <person name="Sisk P."/>
            <person name="Stolte C."/>
            <person name="Sykes S."/>
            <person name="Walk T."/>
            <person name="White J."/>
            <person name="Yandava C."/>
            <person name="Burger G."/>
            <person name="Gray M.W."/>
            <person name="Holland P.W.H."/>
            <person name="King N."/>
            <person name="Lang F.B.F."/>
            <person name="Roger A.J."/>
            <person name="Ruiz-Trillo I."/>
            <person name="Lander E."/>
            <person name="Nusbaum C."/>
        </authorList>
    </citation>
    <scope>NUCLEOTIDE SEQUENCE [LARGE SCALE GENOMIC DNA]</scope>
    <source>
        <strain evidence="4">ATCC 38327</strain>
    </source>
</reference>
<dbReference type="VEuPathDB" id="FungiDB:AMAG_14583"/>
<protein>
    <submittedName>
        <fullName evidence="3">Uncharacterized protein</fullName>
    </submittedName>
</protein>
<reference evidence="3 4" key="1">
    <citation type="submission" date="2009-11" db="EMBL/GenBank/DDBJ databases">
        <title>Annotation of Allomyces macrogynus ATCC 38327.</title>
        <authorList>
            <consortium name="The Broad Institute Genome Sequencing Platform"/>
            <person name="Russ C."/>
            <person name="Cuomo C."/>
            <person name="Burger G."/>
            <person name="Gray M.W."/>
            <person name="Holland P.W.H."/>
            <person name="King N."/>
            <person name="Lang F.B.F."/>
            <person name="Roger A.J."/>
            <person name="Ruiz-Trillo I."/>
            <person name="Young S.K."/>
            <person name="Zeng Q."/>
            <person name="Gargeya S."/>
            <person name="Fitzgerald M."/>
            <person name="Haas B."/>
            <person name="Abouelleil A."/>
            <person name="Alvarado L."/>
            <person name="Arachchi H.M."/>
            <person name="Berlin A."/>
            <person name="Chapman S.B."/>
            <person name="Gearin G."/>
            <person name="Goldberg J."/>
            <person name="Griggs A."/>
            <person name="Gujja S."/>
            <person name="Hansen M."/>
            <person name="Heiman D."/>
            <person name="Howarth C."/>
            <person name="Larimer J."/>
            <person name="Lui A."/>
            <person name="MacDonald P.J.P."/>
            <person name="McCowen C."/>
            <person name="Montmayeur A."/>
            <person name="Murphy C."/>
            <person name="Neiman D."/>
            <person name="Pearson M."/>
            <person name="Priest M."/>
            <person name="Roberts A."/>
            <person name="Saif S."/>
            <person name="Shea T."/>
            <person name="Sisk P."/>
            <person name="Stolte C."/>
            <person name="Sykes S."/>
            <person name="Wortman J."/>
            <person name="Nusbaum C."/>
            <person name="Birren B."/>
        </authorList>
    </citation>
    <scope>NUCLEOTIDE SEQUENCE [LARGE SCALE GENOMIC DNA]</scope>
    <source>
        <strain evidence="3 4">ATCC 38327</strain>
    </source>
</reference>
<keyword evidence="2" id="KW-0812">Transmembrane</keyword>
<dbReference type="EMBL" id="GG745366">
    <property type="protein sequence ID" value="KNE70455.1"/>
    <property type="molecule type" value="Genomic_DNA"/>
</dbReference>
<feature type="region of interest" description="Disordered" evidence="1">
    <location>
        <begin position="402"/>
        <end position="456"/>
    </location>
</feature>
<dbReference type="OrthoDB" id="5572674at2759"/>
<keyword evidence="2" id="KW-0472">Membrane</keyword>
<keyword evidence="4" id="KW-1185">Reference proteome</keyword>
<feature type="compositionally biased region" description="Low complexity" evidence="1">
    <location>
        <begin position="276"/>
        <end position="310"/>
    </location>
</feature>
<name>A0A0L0T6V7_ALLM3</name>
<feature type="compositionally biased region" description="Polar residues" evidence="1">
    <location>
        <begin position="362"/>
        <end position="372"/>
    </location>
</feature>
<dbReference type="STRING" id="578462.A0A0L0T6V7"/>
<evidence type="ECO:0000256" key="1">
    <source>
        <dbReference type="SAM" id="MobiDB-lite"/>
    </source>
</evidence>
<gene>
    <name evidence="3" type="ORF">AMAG_14583</name>
</gene>
<organism evidence="3 4">
    <name type="scientific">Allomyces macrogynus (strain ATCC 38327)</name>
    <name type="common">Allomyces javanicus var. macrogynus</name>
    <dbReference type="NCBI Taxonomy" id="578462"/>
    <lineage>
        <taxon>Eukaryota</taxon>
        <taxon>Fungi</taxon>
        <taxon>Fungi incertae sedis</taxon>
        <taxon>Blastocladiomycota</taxon>
        <taxon>Blastocladiomycetes</taxon>
        <taxon>Blastocladiales</taxon>
        <taxon>Blastocladiaceae</taxon>
        <taxon>Allomyces</taxon>
    </lineage>
</organism>
<accession>A0A0L0T6V7</accession>
<proteinExistence type="predicted"/>
<evidence type="ECO:0000256" key="2">
    <source>
        <dbReference type="SAM" id="Phobius"/>
    </source>
</evidence>
<feature type="region of interest" description="Disordered" evidence="1">
    <location>
        <begin position="197"/>
        <end position="235"/>
    </location>
</feature>
<evidence type="ECO:0000313" key="4">
    <source>
        <dbReference type="Proteomes" id="UP000054350"/>
    </source>
</evidence>
<feature type="compositionally biased region" description="Polar residues" evidence="1">
    <location>
        <begin position="328"/>
        <end position="337"/>
    </location>
</feature>
<feature type="transmembrane region" description="Helical" evidence="2">
    <location>
        <begin position="160"/>
        <end position="182"/>
    </location>
</feature>
<evidence type="ECO:0000313" key="3">
    <source>
        <dbReference type="EMBL" id="KNE70455.1"/>
    </source>
</evidence>
<keyword evidence="2" id="KW-1133">Transmembrane helix</keyword>
<feature type="region of interest" description="Disordered" evidence="1">
    <location>
        <begin position="261"/>
        <end position="372"/>
    </location>
</feature>
<dbReference type="AlphaFoldDB" id="A0A0L0T6V7"/>
<sequence length="826" mass="86189">MSTTTRSTAPAPTSCVLDPAGLPPGQFINAAVAGQATVQAITSRTPRVYGCLQISNSQVSKWWCATSDPSAEAASGGRDLGCSTSLNTTQSACLGQWTETLPAAASGAPQMLTVQGCLQDSKGFACSPANAARIECTPSKAAMTTSDSSTVESSSGVSTIVIIGSTVGGVALLAIIGGLFFWNRKSKKDKNKAQDLYNPTSQQAQQPPQGPPAPGPVARIPVLDQGPAPTPYANQPAAVATYPAQHAPVYVNPQHQAAYANQQQPPQGFPAPPAAGQPYPAQQQPLQHQQQPHPAQQQQPAVLQQSAPLQRSNGSLQIPGAAAAHPRQSPSPQQAGISQPPPSPSAVQSNSSMGTYHASPAVKSTSPMSQVSMASDEDLVAMGPPTPSFSFVAPRPSLNMETSLPALPATPRSSSGSPGSPYRNQTRASAASRPSGYAASVASVPSTNYSTDDEEFPRPYRTYINMEQSAPPVQAVSLPGIVRDGAGQEAGPVVPALPSAIPSLSRVRYATPPDMVAEYFPLAFKLPLTAPMRTPRAIALCASKGHLPGYGIDEIVNAYEGFSMTLREMVAQSFAHAAAMRAQVAGSGQPVPPTLADSLFATVTHGAPPPAGNPDVGNQAAFLAQLLHTLLTDLFVALTSPLKVADHVAMIKKHLPDLKKDLKMPKSESHRGETDASYARLQLDASSGPAGTVSAHLLFVALDHMLSSPSLVTELMAHLRPILVHAATNLTNQFHSHGIPPPEQAAIDDMLAAFLDWFLRLKREFPGVGMYLVPEDAVPDPAFAVVEGGDPVAGAVVAFTTCYGLWDGAAGAVGYFARVWTKPPMI</sequence>
<dbReference type="Proteomes" id="UP000054350">
    <property type="component" value="Unassembled WGS sequence"/>
</dbReference>